<protein>
    <submittedName>
        <fullName evidence="3">Heavy metal transporter</fullName>
    </submittedName>
</protein>
<dbReference type="RefSeq" id="WP_230741083.1">
    <property type="nucleotide sequence ID" value="NZ_PGCK01000003.1"/>
</dbReference>
<evidence type="ECO:0000259" key="2">
    <source>
        <dbReference type="PROSITE" id="PS50846"/>
    </source>
</evidence>
<dbReference type="InterPro" id="IPR017969">
    <property type="entry name" value="Heavy-metal-associated_CS"/>
</dbReference>
<dbReference type="Gene3D" id="3.30.70.100">
    <property type="match status" value="1"/>
</dbReference>
<dbReference type="PANTHER" id="PTHR46594:SF4">
    <property type="entry name" value="P-TYPE CATION-TRANSPORTING ATPASE"/>
    <property type="match status" value="1"/>
</dbReference>
<dbReference type="InterPro" id="IPR036163">
    <property type="entry name" value="HMA_dom_sf"/>
</dbReference>
<dbReference type="PROSITE" id="PS50846">
    <property type="entry name" value="HMA_2"/>
    <property type="match status" value="1"/>
</dbReference>
<accession>A0AAP2W5N1</accession>
<organism evidence="3 4">
    <name type="scientific">Methanooceanicella nereidis</name>
    <dbReference type="NCBI Taxonomy" id="2052831"/>
    <lineage>
        <taxon>Archaea</taxon>
        <taxon>Methanobacteriati</taxon>
        <taxon>Methanobacteriota</taxon>
        <taxon>Stenosarchaea group</taxon>
        <taxon>Methanomicrobia</taxon>
        <taxon>Methanocellales</taxon>
        <taxon>Methanocellaceae</taxon>
        <taxon>Methanooceanicella</taxon>
    </lineage>
</organism>
<keyword evidence="4" id="KW-1185">Reference proteome</keyword>
<dbReference type="GO" id="GO:0046872">
    <property type="term" value="F:metal ion binding"/>
    <property type="evidence" value="ECO:0007669"/>
    <property type="project" value="UniProtKB-KW"/>
</dbReference>
<dbReference type="PRINTS" id="PR00946">
    <property type="entry name" value="HGSCAVENGER"/>
</dbReference>
<evidence type="ECO:0000313" key="3">
    <source>
        <dbReference type="EMBL" id="MCD1294267.1"/>
    </source>
</evidence>
<dbReference type="InterPro" id="IPR001802">
    <property type="entry name" value="MerP/CopZ"/>
</dbReference>
<reference evidence="3 4" key="1">
    <citation type="submission" date="2017-11" db="EMBL/GenBank/DDBJ databases">
        <title>Isolation and Characterization of Family Methanocellaceae Species from Potential Methane Hydrate Area Offshore Southwestern Taiwan.</title>
        <authorList>
            <person name="Zhang W.-L."/>
            <person name="Chen W.-C."/>
            <person name="Lai M.-C."/>
            <person name="Chen S.-C."/>
        </authorList>
    </citation>
    <scope>NUCLEOTIDE SEQUENCE [LARGE SCALE GENOMIC DNA]</scope>
    <source>
        <strain evidence="3 4">CWC-04</strain>
    </source>
</reference>
<comment type="caution">
    <text evidence="3">The sequence shown here is derived from an EMBL/GenBank/DDBJ whole genome shotgun (WGS) entry which is preliminary data.</text>
</comment>
<dbReference type="EMBL" id="PGCK01000003">
    <property type="protein sequence ID" value="MCD1294267.1"/>
    <property type="molecule type" value="Genomic_DNA"/>
</dbReference>
<name>A0AAP2W5N1_9EURY</name>
<dbReference type="PANTHER" id="PTHR46594">
    <property type="entry name" value="P-TYPE CATION-TRANSPORTING ATPASE"/>
    <property type="match status" value="1"/>
</dbReference>
<dbReference type="PROSITE" id="PS01047">
    <property type="entry name" value="HMA_1"/>
    <property type="match status" value="1"/>
</dbReference>
<proteinExistence type="predicted"/>
<dbReference type="CDD" id="cd00371">
    <property type="entry name" value="HMA"/>
    <property type="match status" value="1"/>
</dbReference>
<feature type="domain" description="HMA" evidence="2">
    <location>
        <begin position="6"/>
        <end position="72"/>
    </location>
</feature>
<dbReference type="SUPFAM" id="SSF55008">
    <property type="entry name" value="HMA, heavy metal-associated domain"/>
    <property type="match status" value="1"/>
</dbReference>
<dbReference type="InterPro" id="IPR006121">
    <property type="entry name" value="HMA_dom"/>
</dbReference>
<keyword evidence="1" id="KW-0479">Metal-binding</keyword>
<dbReference type="Pfam" id="PF00403">
    <property type="entry name" value="HMA"/>
    <property type="match status" value="1"/>
</dbReference>
<dbReference type="Proteomes" id="UP001320159">
    <property type="component" value="Unassembled WGS sequence"/>
</dbReference>
<gene>
    <name evidence="3" type="ORF">CUJ83_04555</name>
</gene>
<dbReference type="FunFam" id="3.30.70.100:FF:000005">
    <property type="entry name" value="Copper-exporting P-type ATPase A"/>
    <property type="match status" value="1"/>
</dbReference>
<evidence type="ECO:0000313" key="4">
    <source>
        <dbReference type="Proteomes" id="UP001320159"/>
    </source>
</evidence>
<evidence type="ECO:0000256" key="1">
    <source>
        <dbReference type="ARBA" id="ARBA00022723"/>
    </source>
</evidence>
<dbReference type="AlphaFoldDB" id="A0AAP2W5N1"/>
<sequence length="76" mass="8311">MSAEQKKVVMVIEGMHCGHCAETIRDGLKKVPGVVDAEVIYTTGKSRVTYDAGAAQVDDLVKAIQDMGYKVKEIRQ</sequence>